<sequence length="219" mass="24062">MESSMVLPAIFFALLTLIMLSMYMYQKVVLYDAASVSAERAAFRWDNSYRDPLSGMGQTGHYDGLYWRMSDNGALQSLFGFGESSGSGEFVVAIGGDVVSGQDESVDETPSALPAAKMGKIAQRIPQPFEGEMSYSYGLLQKRIGVKLRQPLSIGPLETMLGHSEPRAVSEAAVVDPVELIRNIDLVRYYTAKFGNAPDADSKRKQASKVLEKRSLMKK</sequence>
<proteinExistence type="predicted"/>
<evidence type="ECO:0000313" key="3">
    <source>
        <dbReference type="EMBL" id="MBW7453898.1"/>
    </source>
</evidence>
<accession>A0ABS7BZ10</accession>
<dbReference type="Proteomes" id="UP001519887">
    <property type="component" value="Unassembled WGS sequence"/>
</dbReference>
<reference evidence="3 4" key="1">
    <citation type="submission" date="2021-07" db="EMBL/GenBank/DDBJ databases">
        <title>Paenibacillus radiodurans sp. nov., isolated from the southeastern edge of Tengger Desert.</title>
        <authorList>
            <person name="Zhang G."/>
        </authorList>
    </citation>
    <scope>NUCLEOTIDE SEQUENCE [LARGE SCALE GENOMIC DNA]</scope>
    <source>
        <strain evidence="3 4">CCM 7311</strain>
    </source>
</reference>
<keyword evidence="2" id="KW-0472">Membrane</keyword>
<keyword evidence="4" id="KW-1185">Reference proteome</keyword>
<comment type="caution">
    <text evidence="3">The sequence shown here is derived from an EMBL/GenBank/DDBJ whole genome shotgun (WGS) entry which is preliminary data.</text>
</comment>
<evidence type="ECO:0000256" key="1">
    <source>
        <dbReference type="SAM" id="MobiDB-lite"/>
    </source>
</evidence>
<organism evidence="3 4">
    <name type="scientific">Paenibacillus sepulcri</name>
    <dbReference type="NCBI Taxonomy" id="359917"/>
    <lineage>
        <taxon>Bacteria</taxon>
        <taxon>Bacillati</taxon>
        <taxon>Bacillota</taxon>
        <taxon>Bacilli</taxon>
        <taxon>Bacillales</taxon>
        <taxon>Paenibacillaceae</taxon>
        <taxon>Paenibacillus</taxon>
    </lineage>
</organism>
<gene>
    <name evidence="3" type="ORF">K0U00_07595</name>
</gene>
<feature type="region of interest" description="Disordered" evidence="1">
    <location>
        <begin position="196"/>
        <end position="219"/>
    </location>
</feature>
<keyword evidence="2" id="KW-0812">Transmembrane</keyword>
<protein>
    <submittedName>
        <fullName evidence="3">Pilus assembly protein</fullName>
    </submittedName>
</protein>
<evidence type="ECO:0000256" key="2">
    <source>
        <dbReference type="SAM" id="Phobius"/>
    </source>
</evidence>
<evidence type="ECO:0000313" key="4">
    <source>
        <dbReference type="Proteomes" id="UP001519887"/>
    </source>
</evidence>
<dbReference type="RefSeq" id="WP_210038192.1">
    <property type="nucleotide sequence ID" value="NZ_JBHLVU010000022.1"/>
</dbReference>
<keyword evidence="2" id="KW-1133">Transmembrane helix</keyword>
<feature type="transmembrane region" description="Helical" evidence="2">
    <location>
        <begin position="6"/>
        <end position="25"/>
    </location>
</feature>
<dbReference type="EMBL" id="JAHZIK010000129">
    <property type="protein sequence ID" value="MBW7453898.1"/>
    <property type="molecule type" value="Genomic_DNA"/>
</dbReference>
<name>A0ABS7BZ10_9BACL</name>
<feature type="compositionally biased region" description="Basic and acidic residues" evidence="1">
    <location>
        <begin position="200"/>
        <end position="219"/>
    </location>
</feature>